<name>C1L772_SCHJA</name>
<reference evidence="5" key="1">
    <citation type="journal article" date="2009" name="Nature">
        <title>The Schistosoma japonicum genome reveals features of host-parasite interplay.</title>
        <authorList>
            <person name="Liu F."/>
            <person name="Zhou Y."/>
            <person name="Wang Z.Q."/>
            <person name="Lu G."/>
            <person name="Zheng H."/>
            <person name="Brindley P.J."/>
            <person name="McManus D.P."/>
            <person name="Blair D."/>
            <person name="Zhang Q.H."/>
            <person name="Zhong Y."/>
            <person name="Wang S."/>
            <person name="Han Z.G."/>
            <person name="Chen Z."/>
        </authorList>
    </citation>
    <scope>NUCLEOTIDE SEQUENCE</scope>
    <source>
        <strain evidence="5">Anhui</strain>
    </source>
</reference>
<dbReference type="GO" id="GO:0005524">
    <property type="term" value="F:ATP binding"/>
    <property type="evidence" value="ECO:0007669"/>
    <property type="project" value="InterPro"/>
</dbReference>
<dbReference type="InterPro" id="IPR027417">
    <property type="entry name" value="P-loop_NTPase"/>
</dbReference>
<evidence type="ECO:0000256" key="3">
    <source>
        <dbReference type="ARBA" id="ARBA00022777"/>
    </source>
</evidence>
<dbReference type="Pfam" id="PF00406">
    <property type="entry name" value="ADK"/>
    <property type="match status" value="1"/>
</dbReference>
<dbReference type="SUPFAM" id="SSF52540">
    <property type="entry name" value="P-loop containing nucleoside triphosphate hydrolases"/>
    <property type="match status" value="1"/>
</dbReference>
<evidence type="ECO:0000313" key="5">
    <source>
        <dbReference type="EMBL" id="CAX70550.1"/>
    </source>
</evidence>
<protein>
    <submittedName>
        <fullName evidence="5">Adenylate kinase</fullName>
    </submittedName>
</protein>
<dbReference type="InterPro" id="IPR000850">
    <property type="entry name" value="Adenylat/UMP-CMP_kin"/>
</dbReference>
<dbReference type="PRINTS" id="PR00094">
    <property type="entry name" value="ADENYLTKNASE"/>
</dbReference>
<dbReference type="EMBL" id="FN314818">
    <property type="protein sequence ID" value="CAX70550.1"/>
    <property type="molecule type" value="mRNA"/>
</dbReference>
<dbReference type="GO" id="GO:0019205">
    <property type="term" value="F:nucleobase-containing compound kinase activity"/>
    <property type="evidence" value="ECO:0007669"/>
    <property type="project" value="InterPro"/>
</dbReference>
<dbReference type="AlphaFoldDB" id="C1L772"/>
<dbReference type="Gene3D" id="3.40.50.300">
    <property type="entry name" value="P-loop containing nucleotide triphosphate hydrolases"/>
    <property type="match status" value="1"/>
</dbReference>
<keyword evidence="1 4" id="KW-0808">Transferase</keyword>
<reference evidence="5" key="2">
    <citation type="submission" date="2009-03" db="EMBL/GenBank/DDBJ databases">
        <authorList>
            <person name="Gang L."/>
        </authorList>
    </citation>
    <scope>NUCLEOTIDE SEQUENCE</scope>
    <source>
        <strain evidence="5">Anhui</strain>
    </source>
</reference>
<keyword evidence="2" id="KW-0547">Nucleotide-binding</keyword>
<proteinExistence type="evidence at transcript level"/>
<evidence type="ECO:0000256" key="4">
    <source>
        <dbReference type="RuleBase" id="RU003330"/>
    </source>
</evidence>
<evidence type="ECO:0000256" key="1">
    <source>
        <dbReference type="ARBA" id="ARBA00022679"/>
    </source>
</evidence>
<dbReference type="PANTHER" id="PTHR23359">
    <property type="entry name" value="NUCLEOTIDE KINASE"/>
    <property type="match status" value="1"/>
</dbReference>
<sequence length="104" mass="12272">MVTHVNWIKALNLKKRVCPCLCVINFDVSEEVMRKRLLKRAETSNRVDDNEETIVKRFRTFNELTKPVIEYYKKQNKVITIDASGTVDDIFEKLTHELQKFGIK</sequence>
<comment type="similarity">
    <text evidence="4">Belongs to the adenylate kinase family.</text>
</comment>
<accession>C1L772</accession>
<keyword evidence="3 4" id="KW-0418">Kinase</keyword>
<dbReference type="GO" id="GO:0006139">
    <property type="term" value="P:nucleobase-containing compound metabolic process"/>
    <property type="evidence" value="ECO:0007669"/>
    <property type="project" value="InterPro"/>
</dbReference>
<evidence type="ECO:0000256" key="2">
    <source>
        <dbReference type="ARBA" id="ARBA00022741"/>
    </source>
</evidence>
<organism evidence="5">
    <name type="scientific">Schistosoma japonicum</name>
    <name type="common">Blood fluke</name>
    <dbReference type="NCBI Taxonomy" id="6182"/>
    <lineage>
        <taxon>Eukaryota</taxon>
        <taxon>Metazoa</taxon>
        <taxon>Spiralia</taxon>
        <taxon>Lophotrochozoa</taxon>
        <taxon>Platyhelminthes</taxon>
        <taxon>Trematoda</taxon>
        <taxon>Digenea</taxon>
        <taxon>Strigeidida</taxon>
        <taxon>Schistosomatoidea</taxon>
        <taxon>Schistosomatidae</taxon>
        <taxon>Schistosoma</taxon>
    </lineage>
</organism>